<keyword evidence="9" id="KW-0862">Zinc</keyword>
<dbReference type="Gene3D" id="1.10.8.60">
    <property type="match status" value="1"/>
</dbReference>
<dbReference type="InterPro" id="IPR003959">
    <property type="entry name" value="ATPase_AAA_core"/>
</dbReference>
<dbReference type="FunFam" id="1.20.58.760:FF:000005">
    <property type="entry name" value="ATP-dependent zinc metalloprotease FTSH 10, mitochondrial"/>
    <property type="match status" value="1"/>
</dbReference>
<feature type="domain" description="Peptidase M41" evidence="15">
    <location>
        <begin position="123"/>
        <end position="304"/>
    </location>
</feature>
<dbReference type="GO" id="GO:0016887">
    <property type="term" value="F:ATP hydrolysis activity"/>
    <property type="evidence" value="ECO:0007669"/>
    <property type="project" value="InterPro"/>
</dbReference>
<keyword evidence="6" id="KW-0479">Metal-binding</keyword>
<dbReference type="InterPro" id="IPR003960">
    <property type="entry name" value="ATPase_AAA_CS"/>
</dbReference>
<keyword evidence="5" id="KW-0645">Protease</keyword>
<evidence type="ECO:0000313" key="18">
    <source>
        <dbReference type="Proteomes" id="UP001443914"/>
    </source>
</evidence>
<dbReference type="SUPFAM" id="SSF52540">
    <property type="entry name" value="P-loop containing nucleoside triphosphate hydrolases"/>
    <property type="match status" value="1"/>
</dbReference>
<proteinExistence type="inferred from homology"/>
<evidence type="ECO:0000256" key="12">
    <source>
        <dbReference type="ARBA" id="ARBA00057665"/>
    </source>
</evidence>
<evidence type="ECO:0000256" key="13">
    <source>
        <dbReference type="RuleBase" id="RU003651"/>
    </source>
</evidence>
<dbReference type="Pfam" id="PF17862">
    <property type="entry name" value="AAA_lid_3"/>
    <property type="match status" value="1"/>
</dbReference>
<comment type="caution">
    <text evidence="17">The sequence shown here is derived from an EMBL/GenBank/DDBJ whole genome shotgun (WGS) entry which is preliminary data.</text>
</comment>
<dbReference type="GO" id="GO:0004176">
    <property type="term" value="F:ATP-dependent peptidase activity"/>
    <property type="evidence" value="ECO:0007669"/>
    <property type="project" value="InterPro"/>
</dbReference>
<dbReference type="GO" id="GO:0004222">
    <property type="term" value="F:metalloendopeptidase activity"/>
    <property type="evidence" value="ECO:0007669"/>
    <property type="project" value="InterPro"/>
</dbReference>
<dbReference type="InterPro" id="IPR041569">
    <property type="entry name" value="AAA_lid_3"/>
</dbReference>
<feature type="domain" description="ATPase AAA-type core" evidence="14">
    <location>
        <begin position="1"/>
        <end position="39"/>
    </location>
</feature>
<evidence type="ECO:0000256" key="9">
    <source>
        <dbReference type="ARBA" id="ARBA00022833"/>
    </source>
</evidence>
<evidence type="ECO:0000256" key="2">
    <source>
        <dbReference type="ARBA" id="ARBA00004298"/>
    </source>
</evidence>
<dbReference type="SUPFAM" id="SSF140990">
    <property type="entry name" value="FtsH protease domain-like"/>
    <property type="match status" value="1"/>
</dbReference>
<evidence type="ECO:0000313" key="17">
    <source>
        <dbReference type="EMBL" id="KAK9734798.1"/>
    </source>
</evidence>
<evidence type="ECO:0000256" key="7">
    <source>
        <dbReference type="ARBA" id="ARBA00022741"/>
    </source>
</evidence>
<evidence type="ECO:0000259" key="15">
    <source>
        <dbReference type="Pfam" id="PF01434"/>
    </source>
</evidence>
<evidence type="ECO:0000256" key="11">
    <source>
        <dbReference type="ARBA" id="ARBA00023049"/>
    </source>
</evidence>
<dbReference type="EMBL" id="JBDFQZ010000004">
    <property type="protein sequence ID" value="KAK9734798.1"/>
    <property type="molecule type" value="Genomic_DNA"/>
</dbReference>
<comment type="function">
    <text evidence="12">Probable ATP-dependent zinc metallopeptidase. Involved in the assembly and/or stability of the complexes I and V of the mitochondrial oxidative phosphorylation system.</text>
</comment>
<dbReference type="InterPro" id="IPR027417">
    <property type="entry name" value="P-loop_NTPase"/>
</dbReference>
<dbReference type="PANTHER" id="PTHR43655">
    <property type="entry name" value="ATP-DEPENDENT PROTEASE"/>
    <property type="match status" value="1"/>
</dbReference>
<dbReference type="AlphaFoldDB" id="A0AAW1LNM7"/>
<dbReference type="PROSITE" id="PS00674">
    <property type="entry name" value="AAA"/>
    <property type="match status" value="1"/>
</dbReference>
<evidence type="ECO:0000259" key="16">
    <source>
        <dbReference type="Pfam" id="PF17862"/>
    </source>
</evidence>
<keyword evidence="10 13" id="KW-0067">ATP-binding</keyword>
<gene>
    <name evidence="17" type="ORF">RND81_04G163900</name>
</gene>
<dbReference type="GO" id="GO:0009535">
    <property type="term" value="C:chloroplast thylakoid membrane"/>
    <property type="evidence" value="ECO:0007669"/>
    <property type="project" value="TreeGrafter"/>
</dbReference>
<evidence type="ECO:0000256" key="6">
    <source>
        <dbReference type="ARBA" id="ARBA00022723"/>
    </source>
</evidence>
<protein>
    <submittedName>
        <fullName evidence="17">Uncharacterized protein</fullName>
    </submittedName>
</protein>
<comment type="similarity">
    <text evidence="13">Belongs to the AAA ATPase family.</text>
</comment>
<dbReference type="PANTHER" id="PTHR43655:SF2">
    <property type="entry name" value="AFG3 LIKE MATRIX AAA PEPTIDASE SUBUNIT 2, ISOFORM A"/>
    <property type="match status" value="1"/>
</dbReference>
<evidence type="ECO:0000256" key="8">
    <source>
        <dbReference type="ARBA" id="ARBA00022801"/>
    </source>
</evidence>
<dbReference type="GO" id="GO:0005524">
    <property type="term" value="F:ATP binding"/>
    <property type="evidence" value="ECO:0007669"/>
    <property type="project" value="UniProtKB-KW"/>
</dbReference>
<accession>A0AAW1LNM7</accession>
<dbReference type="FunFam" id="1.10.8.60:FF:000019">
    <property type="entry name" value="AFG3-like AAA ATPase 2"/>
    <property type="match status" value="1"/>
</dbReference>
<dbReference type="Gene3D" id="1.20.58.760">
    <property type="entry name" value="Peptidase M41"/>
    <property type="match status" value="1"/>
</dbReference>
<dbReference type="InterPro" id="IPR050928">
    <property type="entry name" value="ATP-dep_Zn_Metalloprotease"/>
</dbReference>
<keyword evidence="8" id="KW-0378">Hydrolase</keyword>
<evidence type="ECO:0000256" key="5">
    <source>
        <dbReference type="ARBA" id="ARBA00022670"/>
    </source>
</evidence>
<feature type="domain" description="AAA ATPase AAA+ lid" evidence="16">
    <location>
        <begin position="68"/>
        <end position="108"/>
    </location>
</feature>
<comment type="similarity">
    <text evidence="4">In the N-terminal section; belongs to the AAA ATPase family.</text>
</comment>
<evidence type="ECO:0000256" key="10">
    <source>
        <dbReference type="ARBA" id="ARBA00022840"/>
    </source>
</evidence>
<sequence length="325" mass="36392">MDGFSTTTGVVVMAGTNRLDVLDKALLRPGRFDRVITIDRPDVKGREKIFEIYLKKIKLDREPSDYSKRLATLTLGFAGAEIANLCNEGALIAARKDSTVVKMEHLEAAINRVVSGLEKKNKVISEEERRTVAYHEAGHAVAGWFLEHTDPLMKVTIVPHGTGSLGFASYLPNEHLVMTKKQLFDKTCMVLGGRAAEQVMLGEISTGAQHDLEKVTKMTYAQVAVYGFSDKVGLLSFPTKDDGIQMMKPYSSKTSEIIDQEVRELVDKAYKRTVKLIKGHMLEVAQIAKLLLEKEVLDQDDFVRVLGRRPFQQTQRRKYSSSSEE</sequence>
<dbReference type="InterPro" id="IPR037219">
    <property type="entry name" value="Peptidase_M41-like"/>
</dbReference>
<keyword evidence="7 13" id="KW-0547">Nucleotide-binding</keyword>
<dbReference type="Pfam" id="PF01434">
    <property type="entry name" value="Peptidase_M41"/>
    <property type="match status" value="1"/>
</dbReference>
<evidence type="ECO:0000256" key="4">
    <source>
        <dbReference type="ARBA" id="ARBA00010550"/>
    </source>
</evidence>
<keyword evidence="18" id="KW-1185">Reference proteome</keyword>
<comment type="cofactor">
    <cofactor evidence="1">
        <name>Zn(2+)</name>
        <dbReference type="ChEBI" id="CHEBI:29105"/>
    </cofactor>
</comment>
<evidence type="ECO:0000259" key="14">
    <source>
        <dbReference type="Pfam" id="PF00004"/>
    </source>
</evidence>
<name>A0AAW1LNM7_SAPOF</name>
<dbReference type="GO" id="GO:0005745">
    <property type="term" value="C:m-AAA complex"/>
    <property type="evidence" value="ECO:0007669"/>
    <property type="project" value="TreeGrafter"/>
</dbReference>
<comment type="similarity">
    <text evidence="3">In the C-terminal section; belongs to the peptidase M41 family.</text>
</comment>
<dbReference type="Gene3D" id="3.40.50.300">
    <property type="entry name" value="P-loop containing nucleotide triphosphate hydrolases"/>
    <property type="match status" value="1"/>
</dbReference>
<dbReference type="Proteomes" id="UP001443914">
    <property type="component" value="Unassembled WGS sequence"/>
</dbReference>
<dbReference type="Pfam" id="PF00004">
    <property type="entry name" value="AAA"/>
    <property type="match status" value="1"/>
</dbReference>
<dbReference type="GO" id="GO:0034982">
    <property type="term" value="P:mitochondrial protein processing"/>
    <property type="evidence" value="ECO:0007669"/>
    <property type="project" value="TreeGrafter"/>
</dbReference>
<comment type="subcellular location">
    <subcellularLocation>
        <location evidence="2">Mitochondrion inner membrane</location>
        <topology evidence="2">Single-pass membrane protein</topology>
        <orientation evidence="2">Matrix side</orientation>
    </subcellularLocation>
</comment>
<dbReference type="GO" id="GO:0046872">
    <property type="term" value="F:metal ion binding"/>
    <property type="evidence" value="ECO:0007669"/>
    <property type="project" value="UniProtKB-KW"/>
</dbReference>
<organism evidence="17 18">
    <name type="scientific">Saponaria officinalis</name>
    <name type="common">Common soapwort</name>
    <name type="synonym">Lychnis saponaria</name>
    <dbReference type="NCBI Taxonomy" id="3572"/>
    <lineage>
        <taxon>Eukaryota</taxon>
        <taxon>Viridiplantae</taxon>
        <taxon>Streptophyta</taxon>
        <taxon>Embryophyta</taxon>
        <taxon>Tracheophyta</taxon>
        <taxon>Spermatophyta</taxon>
        <taxon>Magnoliopsida</taxon>
        <taxon>eudicotyledons</taxon>
        <taxon>Gunneridae</taxon>
        <taxon>Pentapetalae</taxon>
        <taxon>Caryophyllales</taxon>
        <taxon>Caryophyllaceae</taxon>
        <taxon>Caryophylleae</taxon>
        <taxon>Saponaria</taxon>
    </lineage>
</organism>
<evidence type="ECO:0000256" key="1">
    <source>
        <dbReference type="ARBA" id="ARBA00001947"/>
    </source>
</evidence>
<keyword evidence="11" id="KW-0482">Metalloprotease</keyword>
<dbReference type="InterPro" id="IPR000642">
    <property type="entry name" value="Peptidase_M41"/>
</dbReference>
<reference evidence="17" key="1">
    <citation type="submission" date="2024-03" db="EMBL/GenBank/DDBJ databases">
        <title>WGS assembly of Saponaria officinalis var. Norfolk2.</title>
        <authorList>
            <person name="Jenkins J."/>
            <person name="Shu S."/>
            <person name="Grimwood J."/>
            <person name="Barry K."/>
            <person name="Goodstein D."/>
            <person name="Schmutz J."/>
            <person name="Leebens-Mack J."/>
            <person name="Osbourn A."/>
        </authorList>
    </citation>
    <scope>NUCLEOTIDE SEQUENCE [LARGE SCALE GENOMIC DNA]</scope>
    <source>
        <strain evidence="17">JIC</strain>
    </source>
</reference>
<evidence type="ECO:0000256" key="3">
    <source>
        <dbReference type="ARBA" id="ARBA00010044"/>
    </source>
</evidence>